<keyword evidence="4 6" id="KW-0067">ATP-binding</keyword>
<gene>
    <name evidence="6" type="ORF">MSMAW_1335</name>
</gene>
<evidence type="ECO:0000256" key="4">
    <source>
        <dbReference type="ARBA" id="ARBA00022840"/>
    </source>
</evidence>
<evidence type="ECO:0000259" key="5">
    <source>
        <dbReference type="PROSITE" id="PS50893"/>
    </source>
</evidence>
<dbReference type="EMBL" id="CP009509">
    <property type="protein sequence ID" value="AKB40326.1"/>
    <property type="molecule type" value="Genomic_DNA"/>
</dbReference>
<dbReference type="SMART" id="SM00382">
    <property type="entry name" value="AAA"/>
    <property type="match status" value="1"/>
</dbReference>
<name>A0A0E3LF84_METMZ</name>
<dbReference type="HOGENOM" id="CLU_000604_1_23_2"/>
<dbReference type="GO" id="GO:0055085">
    <property type="term" value="P:transmembrane transport"/>
    <property type="evidence" value="ECO:0007669"/>
    <property type="project" value="UniProtKB-ARBA"/>
</dbReference>
<dbReference type="RefSeq" id="WP_048047648.1">
    <property type="nucleotide sequence ID" value="NZ_CP009509.1"/>
</dbReference>
<dbReference type="InterPro" id="IPR027417">
    <property type="entry name" value="P-loop_NTPase"/>
</dbReference>
<keyword evidence="3" id="KW-0547">Nucleotide-binding</keyword>
<dbReference type="FunFam" id="3.40.50.300:FF:000016">
    <property type="entry name" value="Oligopeptide ABC transporter ATP-binding component"/>
    <property type="match status" value="1"/>
</dbReference>
<reference evidence="6 7" key="1">
    <citation type="submission" date="2014-07" db="EMBL/GenBank/DDBJ databases">
        <title>Methanogenic archaea and the global carbon cycle.</title>
        <authorList>
            <person name="Henriksen J.R."/>
            <person name="Luke J."/>
            <person name="Reinhart S."/>
            <person name="Benedict M.N."/>
            <person name="Youngblut N.D."/>
            <person name="Metcalf M.E."/>
            <person name="Whitaker R.J."/>
            <person name="Metcalf W.W."/>
        </authorList>
    </citation>
    <scope>NUCLEOTIDE SEQUENCE [LARGE SCALE GENOMIC DNA]</scope>
    <source>
        <strain evidence="6 7">WWM610</strain>
    </source>
</reference>
<protein>
    <submittedName>
        <fullName evidence="6">Oligopeptide transport ATP-binding protein OppF</fullName>
    </submittedName>
</protein>
<dbReference type="NCBIfam" id="TIGR01727">
    <property type="entry name" value="oligo_HPY"/>
    <property type="match status" value="1"/>
</dbReference>
<dbReference type="InterPro" id="IPR013563">
    <property type="entry name" value="Oligopep_ABC_C"/>
</dbReference>
<dbReference type="Gene3D" id="3.40.50.300">
    <property type="entry name" value="P-loop containing nucleotide triphosphate hydrolases"/>
    <property type="match status" value="1"/>
</dbReference>
<dbReference type="GO" id="GO:0015833">
    <property type="term" value="P:peptide transport"/>
    <property type="evidence" value="ECO:0007669"/>
    <property type="project" value="InterPro"/>
</dbReference>
<dbReference type="PANTHER" id="PTHR43776">
    <property type="entry name" value="TRANSPORT ATP-BINDING PROTEIN"/>
    <property type="match status" value="1"/>
</dbReference>
<accession>A0A0E3LF84</accession>
<dbReference type="PATRIC" id="fig|1434117.4.peg.1699"/>
<evidence type="ECO:0000256" key="3">
    <source>
        <dbReference type="ARBA" id="ARBA00022741"/>
    </source>
</evidence>
<dbReference type="InterPro" id="IPR050319">
    <property type="entry name" value="ABC_transp_ATP-bind"/>
</dbReference>
<organism evidence="6 7">
    <name type="scientific">Methanosarcina mazei WWM610</name>
    <dbReference type="NCBI Taxonomy" id="1434117"/>
    <lineage>
        <taxon>Archaea</taxon>
        <taxon>Methanobacteriati</taxon>
        <taxon>Methanobacteriota</taxon>
        <taxon>Stenosarchaea group</taxon>
        <taxon>Methanomicrobia</taxon>
        <taxon>Methanosarcinales</taxon>
        <taxon>Methanosarcinaceae</taxon>
        <taxon>Methanosarcina</taxon>
    </lineage>
</organism>
<feature type="domain" description="ABC transporter" evidence="5">
    <location>
        <begin position="2"/>
        <end position="247"/>
    </location>
</feature>
<dbReference type="GO" id="GO:0005524">
    <property type="term" value="F:ATP binding"/>
    <property type="evidence" value="ECO:0007669"/>
    <property type="project" value="UniProtKB-KW"/>
</dbReference>
<evidence type="ECO:0000313" key="7">
    <source>
        <dbReference type="Proteomes" id="UP000033058"/>
    </source>
</evidence>
<dbReference type="GO" id="GO:0016887">
    <property type="term" value="F:ATP hydrolysis activity"/>
    <property type="evidence" value="ECO:0007669"/>
    <property type="project" value="InterPro"/>
</dbReference>
<dbReference type="PROSITE" id="PS50893">
    <property type="entry name" value="ABC_TRANSPORTER_2"/>
    <property type="match status" value="1"/>
</dbReference>
<dbReference type="CDD" id="cd03257">
    <property type="entry name" value="ABC_NikE_OppD_transporters"/>
    <property type="match status" value="1"/>
</dbReference>
<dbReference type="InterPro" id="IPR003439">
    <property type="entry name" value="ABC_transporter-like_ATP-bd"/>
</dbReference>
<dbReference type="PANTHER" id="PTHR43776:SF7">
    <property type="entry name" value="D,D-DIPEPTIDE TRANSPORT ATP-BINDING PROTEIN DDPF-RELATED"/>
    <property type="match status" value="1"/>
</dbReference>
<evidence type="ECO:0000313" key="6">
    <source>
        <dbReference type="EMBL" id="AKB40326.1"/>
    </source>
</evidence>
<keyword evidence="2" id="KW-0813">Transport</keyword>
<comment type="similarity">
    <text evidence="1">Belongs to the ABC transporter superfamily.</text>
</comment>
<dbReference type="SUPFAM" id="SSF52540">
    <property type="entry name" value="P-loop containing nucleoside triphosphate hydrolases"/>
    <property type="match status" value="1"/>
</dbReference>
<dbReference type="Pfam" id="PF08352">
    <property type="entry name" value="oligo_HPY"/>
    <property type="match status" value="1"/>
</dbReference>
<dbReference type="InterPro" id="IPR003593">
    <property type="entry name" value="AAA+_ATPase"/>
</dbReference>
<dbReference type="Pfam" id="PF00005">
    <property type="entry name" value="ABC_tran"/>
    <property type="match status" value="1"/>
</dbReference>
<evidence type="ECO:0000256" key="1">
    <source>
        <dbReference type="ARBA" id="ARBA00005417"/>
    </source>
</evidence>
<dbReference type="AlphaFoldDB" id="A0A0E3LF84"/>
<evidence type="ECO:0000256" key="2">
    <source>
        <dbReference type="ARBA" id="ARBA00022448"/>
    </source>
</evidence>
<proteinExistence type="inferred from homology"/>
<dbReference type="Proteomes" id="UP000033058">
    <property type="component" value="Chromosome"/>
</dbReference>
<sequence length="328" mass="36078">MLEVSGLKKTFTSGIISRTRIKALDGVSLYIKKGETLGVVGESGSGKSTLGQCILRLIEPAEGKIIFNGTDLTALDNKALNSIRPSMQMIFQDPDSSLDPRMTIGQSIAEPLKLKGNGGETVKNRINELIRKVGLGPEHVNRFPHQLSGGQNQRAVIARALALEPVFIVADEPTASLDVSVQAQILNLLKDLKEEYALTMLFISHDLELMKHMCDRVTVMYCGKIVETGKIDDIFQSPLHPYTELLLVGDTDVEVDNSGCGKAVETACSYYQECPSRSKICLTEKPELKELTNNHLVACHHTLKKRVPESYRDECEDKTDAVIVQSPV</sequence>
<dbReference type="GeneID" id="24851028"/>